<keyword evidence="9" id="KW-1185">Reference proteome</keyword>
<dbReference type="SUPFAM" id="SSF54403">
    <property type="entry name" value="Cystatin/monellin"/>
    <property type="match status" value="1"/>
</dbReference>
<evidence type="ECO:0000313" key="9">
    <source>
        <dbReference type="Proteomes" id="UP000694871"/>
    </source>
</evidence>
<evidence type="ECO:0000259" key="8">
    <source>
        <dbReference type="SMART" id="SM00043"/>
    </source>
</evidence>
<reference evidence="10" key="1">
    <citation type="submission" date="2025-08" db="UniProtKB">
        <authorList>
            <consortium name="RefSeq"/>
        </authorList>
    </citation>
    <scope>IDENTIFICATION</scope>
</reference>
<dbReference type="InterPro" id="IPR000010">
    <property type="entry name" value="Cystatin_dom"/>
</dbReference>
<dbReference type="InterPro" id="IPR046350">
    <property type="entry name" value="Cystatin_sf"/>
</dbReference>
<evidence type="ECO:0000256" key="2">
    <source>
        <dbReference type="ARBA" id="ARBA00009403"/>
    </source>
</evidence>
<feature type="chain" id="PRO_5046608394" evidence="7">
    <location>
        <begin position="29"/>
        <end position="152"/>
    </location>
</feature>
<dbReference type="SMART" id="SM00043">
    <property type="entry name" value="CY"/>
    <property type="match status" value="1"/>
</dbReference>
<keyword evidence="6" id="KW-1015">Disulfide bond</keyword>
<evidence type="ECO:0000256" key="7">
    <source>
        <dbReference type="SAM" id="SignalP"/>
    </source>
</evidence>
<evidence type="ECO:0000256" key="5">
    <source>
        <dbReference type="ARBA" id="ARBA00022704"/>
    </source>
</evidence>
<dbReference type="RefSeq" id="XP_015266311.1">
    <property type="nucleotide sequence ID" value="XM_015410825.1"/>
</dbReference>
<name>A0ABM1JXX4_GEKJA</name>
<evidence type="ECO:0000256" key="1">
    <source>
        <dbReference type="ARBA" id="ARBA00004613"/>
    </source>
</evidence>
<dbReference type="Gene3D" id="3.10.450.10">
    <property type="match status" value="1"/>
</dbReference>
<sequence>MASASRCLLSGALRGLLLCMLMLLPVFTADHRMLVGGWRDRSVSDPDVQDAAAVAVNHYNEVNNNVFYCRALAILKAQSQVVEGIKYYLKMLLVTTECDKRSKQGSGHLDLGECRVPPRREQQRQICKFYVWSRPWLNDTHVTNMSCGRATS</sequence>
<proteinExistence type="inferred from homology"/>
<evidence type="ECO:0000256" key="4">
    <source>
        <dbReference type="ARBA" id="ARBA00022690"/>
    </source>
</evidence>
<dbReference type="Pfam" id="PF00031">
    <property type="entry name" value="Cystatin"/>
    <property type="match status" value="1"/>
</dbReference>
<keyword evidence="3" id="KW-0964">Secreted</keyword>
<keyword evidence="4" id="KW-0646">Protease inhibitor</keyword>
<feature type="domain" description="Cystatin" evidence="8">
    <location>
        <begin position="33"/>
        <end position="148"/>
    </location>
</feature>
<protein>
    <submittedName>
        <fullName evidence="10">Cystatin-like</fullName>
    </submittedName>
</protein>
<evidence type="ECO:0000256" key="3">
    <source>
        <dbReference type="ARBA" id="ARBA00022525"/>
    </source>
</evidence>
<dbReference type="PANTHER" id="PTHR47033:SF1">
    <property type="entry name" value="CYSTATIN-M"/>
    <property type="match status" value="1"/>
</dbReference>
<comment type="subcellular location">
    <subcellularLocation>
        <location evidence="1">Secreted</location>
    </subcellularLocation>
</comment>
<evidence type="ECO:0000313" key="10">
    <source>
        <dbReference type="RefSeq" id="XP_015266311.1"/>
    </source>
</evidence>
<evidence type="ECO:0000256" key="6">
    <source>
        <dbReference type="ARBA" id="ARBA00023157"/>
    </source>
</evidence>
<dbReference type="Proteomes" id="UP000694871">
    <property type="component" value="Unplaced"/>
</dbReference>
<keyword evidence="5" id="KW-0789">Thiol protease inhibitor</keyword>
<keyword evidence="7" id="KW-0732">Signal</keyword>
<feature type="signal peptide" evidence="7">
    <location>
        <begin position="1"/>
        <end position="28"/>
    </location>
</feature>
<organism evidence="9 10">
    <name type="scientific">Gekko japonicus</name>
    <name type="common">Schlegel's Japanese gecko</name>
    <dbReference type="NCBI Taxonomy" id="146911"/>
    <lineage>
        <taxon>Eukaryota</taxon>
        <taxon>Metazoa</taxon>
        <taxon>Chordata</taxon>
        <taxon>Craniata</taxon>
        <taxon>Vertebrata</taxon>
        <taxon>Euteleostomi</taxon>
        <taxon>Lepidosauria</taxon>
        <taxon>Squamata</taxon>
        <taxon>Bifurcata</taxon>
        <taxon>Gekkota</taxon>
        <taxon>Gekkonidae</taxon>
        <taxon>Gekkoninae</taxon>
        <taxon>Gekko</taxon>
    </lineage>
</organism>
<dbReference type="GeneID" id="107110101"/>
<gene>
    <name evidence="10" type="primary">LOC107110101</name>
</gene>
<accession>A0ABM1JXX4</accession>
<dbReference type="CDD" id="cd00042">
    <property type="entry name" value="CY"/>
    <property type="match status" value="1"/>
</dbReference>
<dbReference type="PANTHER" id="PTHR47033">
    <property type="entry name" value="CYSTATIN-M"/>
    <property type="match status" value="1"/>
</dbReference>
<comment type="similarity">
    <text evidence="2">Belongs to the cystatin family.</text>
</comment>